<protein>
    <recommendedName>
        <fullName evidence="5">Lipoprotein</fullName>
    </recommendedName>
</protein>
<evidence type="ECO:0008006" key="5">
    <source>
        <dbReference type="Google" id="ProtNLM"/>
    </source>
</evidence>
<feature type="chain" id="PRO_5003368419" description="Lipoprotein" evidence="2">
    <location>
        <begin position="25"/>
        <end position="179"/>
    </location>
</feature>
<gene>
    <name evidence="3" type="ordered locus">LILAB_25330</name>
</gene>
<organism evidence="3 4">
    <name type="scientific">Myxococcus fulvus (strain ATCC BAA-855 / HW-1)</name>
    <dbReference type="NCBI Taxonomy" id="483219"/>
    <lineage>
        <taxon>Bacteria</taxon>
        <taxon>Pseudomonadati</taxon>
        <taxon>Myxococcota</taxon>
        <taxon>Myxococcia</taxon>
        <taxon>Myxococcales</taxon>
        <taxon>Cystobacterineae</taxon>
        <taxon>Myxococcaceae</taxon>
        <taxon>Myxococcus</taxon>
    </lineage>
</organism>
<dbReference type="AlphaFoldDB" id="F8C807"/>
<evidence type="ECO:0000256" key="2">
    <source>
        <dbReference type="SAM" id="SignalP"/>
    </source>
</evidence>
<sequence length="179" mass="18438">MKHRKALIRSAVLGVLLAAPFALAQAAGGAAGGILDTILSSVLTPGGIATGLGVLVAGVGLFAGGDWLNERRKRRIALAAFHAFNVVEDIAAENPEDNGWDKAARGLQVVDEWMRANGWRPLKPHEQAVVKLSFSAIHGEQKAAQKASQSTDAAALAAAHAVTSSGLAPVLTGPQTPRG</sequence>
<dbReference type="HOGENOM" id="CLU_1575829_0_0_7"/>
<keyword evidence="1" id="KW-1133">Transmembrane helix</keyword>
<dbReference type="Proteomes" id="UP000000488">
    <property type="component" value="Chromosome"/>
</dbReference>
<keyword evidence="1" id="KW-0472">Membrane</keyword>
<dbReference type="KEGG" id="mfu:LILAB_25330"/>
<evidence type="ECO:0000313" key="4">
    <source>
        <dbReference type="Proteomes" id="UP000000488"/>
    </source>
</evidence>
<proteinExistence type="predicted"/>
<accession>F8C807</accession>
<keyword evidence="2" id="KW-0732">Signal</keyword>
<name>F8C807_MYXFH</name>
<evidence type="ECO:0000256" key="1">
    <source>
        <dbReference type="SAM" id="Phobius"/>
    </source>
</evidence>
<feature type="transmembrane region" description="Helical" evidence="1">
    <location>
        <begin position="42"/>
        <end position="65"/>
    </location>
</feature>
<feature type="signal peptide" evidence="2">
    <location>
        <begin position="1"/>
        <end position="24"/>
    </location>
</feature>
<evidence type="ECO:0000313" key="3">
    <source>
        <dbReference type="EMBL" id="AEI66959.1"/>
    </source>
</evidence>
<keyword evidence="1" id="KW-0812">Transmembrane</keyword>
<dbReference type="STRING" id="483219.LILAB_25330"/>
<dbReference type="EMBL" id="CP002830">
    <property type="protein sequence ID" value="AEI66959.1"/>
    <property type="molecule type" value="Genomic_DNA"/>
</dbReference>
<reference evidence="3 4" key="1">
    <citation type="journal article" date="2011" name="J. Bacteriol.">
        <title>Genome sequence of the halotolerant marine bacterium Myxococcus fulvus HW-1.</title>
        <authorList>
            <person name="Li Z.F."/>
            <person name="Li X."/>
            <person name="Liu H."/>
            <person name="Liu X."/>
            <person name="Han K."/>
            <person name="Wu Z.H."/>
            <person name="Hu W."/>
            <person name="Li F.F."/>
            <person name="Li Y.Z."/>
        </authorList>
    </citation>
    <scope>NUCLEOTIDE SEQUENCE [LARGE SCALE GENOMIC DNA]</scope>
    <source>
        <strain evidence="4">ATCC BAA-855 / HW-1</strain>
    </source>
</reference>